<feature type="transmembrane region" description="Helical" evidence="4">
    <location>
        <begin position="72"/>
        <end position="96"/>
    </location>
</feature>
<feature type="region of interest" description="Disordered" evidence="3">
    <location>
        <begin position="2154"/>
        <end position="2341"/>
    </location>
</feature>
<accession>A0ABN8QMZ5</accession>
<feature type="region of interest" description="Disordered" evidence="3">
    <location>
        <begin position="1741"/>
        <end position="1986"/>
    </location>
</feature>
<comment type="caution">
    <text evidence="6">The sequence shown here is derived from an EMBL/GenBank/DDBJ whole genome shotgun (WGS) entry which is preliminary data.</text>
</comment>
<feature type="compositionally biased region" description="Basic and acidic residues" evidence="3">
    <location>
        <begin position="3051"/>
        <end position="3073"/>
    </location>
</feature>
<feature type="region of interest" description="Disordered" evidence="3">
    <location>
        <begin position="2066"/>
        <end position="2085"/>
    </location>
</feature>
<dbReference type="EMBL" id="CALNXK010000141">
    <property type="protein sequence ID" value="CAH3167575.1"/>
    <property type="molecule type" value="Genomic_DNA"/>
</dbReference>
<feature type="transmembrane region" description="Helical" evidence="4">
    <location>
        <begin position="43"/>
        <end position="60"/>
    </location>
</feature>
<feature type="compositionally biased region" description="Basic and acidic residues" evidence="3">
    <location>
        <begin position="806"/>
        <end position="815"/>
    </location>
</feature>
<evidence type="ECO:0000259" key="5">
    <source>
        <dbReference type="PROSITE" id="PS50106"/>
    </source>
</evidence>
<feature type="region of interest" description="Disordered" evidence="3">
    <location>
        <begin position="2359"/>
        <end position="2416"/>
    </location>
</feature>
<feature type="compositionally biased region" description="Basic and acidic residues" evidence="3">
    <location>
        <begin position="2169"/>
        <end position="2179"/>
    </location>
</feature>
<dbReference type="CDD" id="cd00136">
    <property type="entry name" value="PDZ_canonical"/>
    <property type="match status" value="1"/>
</dbReference>
<sequence>YFSPGTLDNSSAFVRCKLVLKTCDRICSIHGGWLSKACKHYNMAFYNLVLLGLFLICQHIRYVMAASECTTAIVASVFGTIGGLLFIAAIVALVWYCCRQRDSTSLSTSSADSASDHEFSFGTKKKGGNIGLNGNGTPVTFSHRYSEKAPSVAYNTSGVVNPAFADGSREVFIDMPQGHHDEVKIDLDGDPSFKPPAHNDEIKIDMDGGSGIKLPSGSGDAKIDMDGGSDIKLPSGSGGAKIDMDGGSGIKLPFSGGDAQIDMDGGSDIKLPSGSGDGKLDMDWDHERNVDFPDGNRPELKLLTGNGSPSGSGLPGTDANVIIKGPSKPKVKESIPNVDLPQKTVDVFLERPGNGGFGLLIARDKTLPPPALFIREVTPGGIAAKTGLVDKGDKIIAINETSIEGMPHDQAMSLLRDDSLKILHLTLKKKELYKIKGRSVDIPDGIIEESCKVDMSPGLEAGVPTLDVEGVQGRAPDGEALLDVNMGKPHLNKPEGTLKTQVSAPDTFTDVDLGKPSYGLDLPSSKRKSAKCFSCASSGDRDEPYIKGKSNVGIGLNTPDMTADRKAQDVKLSTGKPDLKLPSRDFDGPDGDMEMKAGRNFDMSGSGPEIRDPDVGDTQNEHGLRGSAPDVDIDVDHGRYNGDASLPTAGVAPKGPGLGPSSAEMNLPSGKKKLGNCLTCTASGKKDEPYRKARKNYGYEFEGRDVDGSIEMKRLSGPSTDANTDDVDSPEARLSTEISGPNAKLSPGRVKGHSASGDVHSPEVDFPSTKKSGSCFSCVGSGDKDEPYRTNREKTDFGWNPPEVDGSLKMEKPDELDISGSGPGFSGRGEKKDLGYQVTGPDFNVHGPNKGISTEIPKMAVDTAYPHVKSADVPSGNMSEGISGPEIDLSGPSADVPDRDFTIKGPKGDFSGPEFDASRPKAGVSGPEIDLSGPGPDLPKGDINIKGLKGDFSGPKFDVNRPKGGVSRPEMDLSGPSADISKGDFNVRGPKGDFPGPEFDACRPEIGVNRPEIDLDGPNSDVSNGEFNMRGPKGDSFRPETEFSGPNIDLRGPKAGASSVSGPGPDLSTGNIKDPKVHLDATSAEIDLPSRKKRMSGNCFSCAGGADKDVPYGKKAVDANVDLKGSDAGVSGPKLDTSPPTVGVSGPGIDYSGPSADLPKGDFNIKGPKGDFSGPEFDAIRPKAGFSGSEIDVSGPRADVPDRDFNIKGPKGDFSGPEFDAIRPKAGFSGPEIDPSGPSADIPDRDFHIKGPKGDFSGPEFEASRFKAGVSRPEIDLSEPSADVSKRDFNIRVPKGDFSGPEFDACRPEIGVNGPEIDLSGPNSGVSNGEINIKGPKGEFSRSELDSLRPETEFSGPNIDFRGPKAGASVKEPNMELTGKPKASGPGLDLSTGNIKDPTVNLDAPSAELDLPSRKKRMGGNCFSCAGGADKDLPYGKKGVDANVDLKGPHADFSGPELNTSRPEVGGSGPGIDLSGPSADILKGDVNITGPKGDFSGPEFDASRPKTGVSEPEIDVSGLSAGISKADFDVRGPKGDYSGLDVDASRPKPGLPGPHLELSGPSADISKGDFNIGGPKANLSRPEFDRSYPKSGVSGPKVSAGRPSTDFSGPKLDVSGLKADLSVEKPKVSGPDLDASIGKVGDPEVNVNSPSADLDFPSKKKRKSVNCLSCTGGVDKDAPYGKKAMDANIDLEGPNGKNRDGEFELGHPEFDGKFGAKKAGSFDLHGPNIDSEDLAMKINTPDFDLRSNKPNSSFQTPDLDVKAGNKGEIDISLPNVTHEKPKLAGTFTGEEDKDIELRGPGLDVHSSQGSADWGIPGSNLPDAPRVAINKPSISGGDLDTDAEVPGLRISGSKPSSELDTNALDNNTDVPKSDLRFGISKPDLDTKADQPDLDISARKPQFGGEEFDMDNSEPEIPTNDFNFDPSLPGIGVGVGGLDKNRRTGEYLDTDINRPDINEYDMDIPKPKIETGDVSLEGSLPELDTSAESPAIGLDDRQLDINVWQPTQDILAPKTLDSPEPNGGWSFQPGGKDYDTNFDWSVNTSTPKQKGSNLAKLELETEPLAVVNDSNLELQSTPTKFPSMDYEEPRNLQRYDEIRPDMELRLLSPKKTDYPKAGFELENSEGSIDIGKDGIERKPGRMSLVKVEENVTICSASLEEDEPPAPRKRTLTLDREVRQKIEVVFPGEEGSDTKQKGSSSSSSSSSSESEDNKEKTEKRKKKSRLFKAFRKSSTSSASSKEDETPKQKEKERKSSTSSYASEDEKEAKKKPSKGDLAMGITTQIKPKKRKSSGSSSSSDNKTGKKRSVKQKDSKQHKTSSTSSSDEDHSKKNNFPISSEYPSAPVKYNVEYTTLPEQYLVSANAGGPKKPESSVPTVVSHIRDDKSKHEERKSSTSSSSDESIPKHTTSPKDPQPSMLYKVEYFTNQQKYIIEPRDEFDKPELSAAEVQEDAPKMESPSIELKDPSLFFTKANERKSSTTSTSSEESGRLSPNLGVSVQRQETVHQVSAPDHFSINQVDVPAVTEDPLVIVTRSFKRPVPESDEEGATKHSKVQLNEPPVTLAYHLQYSHNIRMGMEDNDNQVQEEGIAPVVRSRSVEYEVPDLSIVLQPEDDHSFKANERKSSTTSTSSEESGRLSPNLGVSVQRHETVHHVSTPDHFSINQVDVPAVTEDPLVIVTRSFKRPVPESDEEGATEHSKVQLNEPPVTLAYHLQYSHNIRMGMEDNDNQVQEEGIAPVVRSRSVEYEVPDLSIVLQPEDDHSFKANERKSSTTSTSSEESGRLSPNLGVSVQRQETVHHVSSPDHFSINQVDVPAVTEDPLVIVTRSFKRPVPESDEEGATEHSKVQLNEPPVTLAYHLQYSPNIRMDMEDNDNRVQEEGIAPVVRSRSVEYEVPDLSIVLQPEDGHSQDAEKAENRVPTDEKDRASPTMNIQAHTFETVYEVNIPERPTTDNYELEIQEHSPVVVLRSVKRISPEHNDLEEDTQILTSNADVQLSEPSNDVQLDYPEGWGVSTTDDYHLPRAEEEWIVKHSVKKDKPDITSLAGSLDFPENENQPKAESNQDKDASVKSPREASSARRNSNSRLWDLMQGYLIERPIVDDDDDKDSTPDPEKTTEVKNEGDSKPEKPERSVYNFTIQPVKFDTVDVQVQANDSKEPAKKLTTSFTQPRSSWRREASLPSDADDNESDPWMRHYSKGLYQRGHHQPSTSKFTEKESTVPERPGLSLSKVPHVKGVRTSSEHQRERPRYSIDGRAHIEPAPFPSVTNRSQTGTSRQEPSNRPSVSSLRSFWDK</sequence>
<feature type="compositionally biased region" description="Polar residues" evidence="3">
    <location>
        <begin position="3260"/>
        <end position="3289"/>
    </location>
</feature>
<dbReference type="Gene3D" id="2.30.42.10">
    <property type="match status" value="1"/>
</dbReference>
<feature type="compositionally biased region" description="Basic and acidic residues" evidence="3">
    <location>
        <begin position="2901"/>
        <end position="2923"/>
    </location>
</feature>
<feature type="region of interest" description="Disordered" evidence="3">
    <location>
        <begin position="2606"/>
        <end position="2638"/>
    </location>
</feature>
<reference evidence="6 7" key="1">
    <citation type="submission" date="2022-05" db="EMBL/GenBank/DDBJ databases">
        <authorList>
            <consortium name="Genoscope - CEA"/>
            <person name="William W."/>
        </authorList>
    </citation>
    <scope>NUCLEOTIDE SEQUENCE [LARGE SCALE GENOMIC DNA]</scope>
</reference>
<dbReference type="Proteomes" id="UP001159405">
    <property type="component" value="Unassembled WGS sequence"/>
</dbReference>
<dbReference type="SUPFAM" id="SSF50156">
    <property type="entry name" value="PDZ domain-like"/>
    <property type="match status" value="1"/>
</dbReference>
<dbReference type="PANTHER" id="PTHR23348">
    <property type="entry name" value="PERIAXIN/AHNAK"/>
    <property type="match status" value="1"/>
</dbReference>
<evidence type="ECO:0000256" key="3">
    <source>
        <dbReference type="SAM" id="MobiDB-lite"/>
    </source>
</evidence>
<dbReference type="InterPro" id="IPR052082">
    <property type="entry name" value="Myelin_sheath_structural"/>
</dbReference>
<keyword evidence="4" id="KW-1133">Transmembrane helix</keyword>
<feature type="compositionally biased region" description="Basic and acidic residues" evidence="3">
    <location>
        <begin position="1336"/>
        <end position="1352"/>
    </location>
</feature>
<feature type="compositionally biased region" description="Basic and acidic residues" evidence="3">
    <location>
        <begin position="1242"/>
        <end position="1253"/>
    </location>
</feature>
<feature type="region of interest" description="Disordered" evidence="3">
    <location>
        <begin position="870"/>
        <end position="1078"/>
    </location>
</feature>
<dbReference type="Pfam" id="PF00595">
    <property type="entry name" value="PDZ"/>
    <property type="match status" value="1"/>
</dbReference>
<evidence type="ECO:0000256" key="2">
    <source>
        <dbReference type="ARBA" id="ARBA00023242"/>
    </source>
</evidence>
<dbReference type="InterPro" id="IPR036034">
    <property type="entry name" value="PDZ_sf"/>
</dbReference>
<feature type="compositionally biased region" description="Basic and acidic residues" evidence="3">
    <location>
        <begin position="2430"/>
        <end position="2440"/>
    </location>
</feature>
<feature type="compositionally biased region" description="Polar residues" evidence="3">
    <location>
        <begin position="3158"/>
        <end position="3167"/>
    </location>
</feature>
<feature type="compositionally biased region" description="Low complexity" evidence="3">
    <location>
        <begin position="2196"/>
        <end position="2205"/>
    </location>
</feature>
<protein>
    <recommendedName>
        <fullName evidence="5">PDZ domain-containing protein</fullName>
    </recommendedName>
</protein>
<feature type="region of interest" description="Disordered" evidence="3">
    <location>
        <begin position="1292"/>
        <end position="1421"/>
    </location>
</feature>
<feature type="region of interest" description="Disordered" evidence="3">
    <location>
        <begin position="2899"/>
        <end position="2924"/>
    </location>
</feature>
<feature type="region of interest" description="Disordered" evidence="3">
    <location>
        <begin position="711"/>
        <end position="851"/>
    </location>
</feature>
<organism evidence="6 7">
    <name type="scientific">Porites lobata</name>
    <dbReference type="NCBI Taxonomy" id="104759"/>
    <lineage>
        <taxon>Eukaryota</taxon>
        <taxon>Metazoa</taxon>
        <taxon>Cnidaria</taxon>
        <taxon>Anthozoa</taxon>
        <taxon>Hexacorallia</taxon>
        <taxon>Scleractinia</taxon>
        <taxon>Fungiina</taxon>
        <taxon>Poritidae</taxon>
        <taxon>Porites</taxon>
    </lineage>
</organism>
<feature type="compositionally biased region" description="Basic and acidic residues" evidence="3">
    <location>
        <begin position="3235"/>
        <end position="3253"/>
    </location>
</feature>
<dbReference type="PANTHER" id="PTHR23348:SF16">
    <property type="entry name" value="LEUCINE RICH REPEAT FAMILY PROTEIN"/>
    <property type="match status" value="1"/>
</dbReference>
<feature type="compositionally biased region" description="Basic and acidic residues" evidence="3">
    <location>
        <begin position="577"/>
        <end position="599"/>
    </location>
</feature>
<feature type="compositionally biased region" description="Polar residues" evidence="3">
    <location>
        <begin position="1321"/>
        <end position="1330"/>
    </location>
</feature>
<evidence type="ECO:0000256" key="4">
    <source>
        <dbReference type="SAM" id="Phobius"/>
    </source>
</evidence>
<feature type="compositionally biased region" description="Basic and acidic residues" evidence="3">
    <location>
        <begin position="1759"/>
        <end position="1769"/>
    </location>
</feature>
<feature type="compositionally biased region" description="Basic and acidic residues" evidence="3">
    <location>
        <begin position="1937"/>
        <end position="1969"/>
    </location>
</feature>
<feature type="compositionally biased region" description="Polar residues" evidence="3">
    <location>
        <begin position="2982"/>
        <end position="2999"/>
    </location>
</feature>
<feature type="region of interest" description="Disordered" evidence="3">
    <location>
        <begin position="3094"/>
        <end position="3129"/>
    </location>
</feature>
<feature type="region of interest" description="Disordered" evidence="3">
    <location>
        <begin position="1446"/>
        <end position="1658"/>
    </location>
</feature>
<feature type="region of interest" description="Disordered" evidence="3">
    <location>
        <begin position="2430"/>
        <end position="2492"/>
    </location>
</feature>
<feature type="region of interest" description="Disordered" evidence="3">
    <location>
        <begin position="2973"/>
        <end position="3005"/>
    </location>
</feature>
<proteinExistence type="predicted"/>
<feature type="compositionally biased region" description="Basic residues" evidence="3">
    <location>
        <begin position="2216"/>
        <end position="2228"/>
    </location>
</feature>
<feature type="compositionally biased region" description="Basic and acidic residues" evidence="3">
    <location>
        <begin position="782"/>
        <end position="796"/>
    </location>
</feature>
<feature type="region of interest" description="Disordered" evidence="3">
    <location>
        <begin position="3036"/>
        <end position="3080"/>
    </location>
</feature>
<feature type="compositionally biased region" description="Basic and acidic residues" evidence="3">
    <location>
        <begin position="3103"/>
        <end position="3127"/>
    </location>
</feature>
<feature type="region of interest" description="Disordered" evidence="3">
    <location>
        <begin position="1124"/>
        <end position="1261"/>
    </location>
</feature>
<feature type="compositionally biased region" description="Basic and acidic residues" evidence="3">
    <location>
        <begin position="609"/>
        <end position="624"/>
    </location>
</feature>
<feature type="compositionally biased region" description="Basic and acidic residues" evidence="3">
    <location>
        <begin position="2609"/>
        <end position="2621"/>
    </location>
</feature>
<feature type="region of interest" description="Disordered" evidence="3">
    <location>
        <begin position="2750"/>
        <end position="2784"/>
    </location>
</feature>
<feature type="compositionally biased region" description="Basic and acidic residues" evidence="3">
    <location>
        <begin position="1032"/>
        <end position="1041"/>
    </location>
</feature>
<feature type="region of interest" description="Disordered" evidence="3">
    <location>
        <begin position="3148"/>
        <end position="3289"/>
    </location>
</feature>
<feature type="compositionally biased region" description="Polar residues" evidence="3">
    <location>
        <begin position="2066"/>
        <end position="2078"/>
    </location>
</feature>
<feature type="region of interest" description="Disordered" evidence="3">
    <location>
        <begin position="2010"/>
        <end position="2029"/>
    </location>
</feature>
<feature type="region of interest" description="Disordered" evidence="3">
    <location>
        <begin position="546"/>
        <end position="634"/>
    </location>
</feature>
<keyword evidence="7" id="KW-1185">Reference proteome</keyword>
<feature type="compositionally biased region" description="Basic and acidic residues" evidence="3">
    <location>
        <begin position="2378"/>
        <end position="2391"/>
    </location>
</feature>
<comment type="subcellular location">
    <subcellularLocation>
        <location evidence="1">Nucleus</location>
    </subcellularLocation>
</comment>
<dbReference type="SMART" id="SM00228">
    <property type="entry name" value="PDZ"/>
    <property type="match status" value="1"/>
</dbReference>
<keyword evidence="2" id="KW-0539">Nucleus</keyword>
<keyword evidence="4" id="KW-0812">Transmembrane</keyword>
<evidence type="ECO:0000313" key="6">
    <source>
        <dbReference type="EMBL" id="CAH3167575.1"/>
    </source>
</evidence>
<evidence type="ECO:0000313" key="7">
    <source>
        <dbReference type="Proteomes" id="UP001159405"/>
    </source>
</evidence>
<feature type="compositionally biased region" description="Basic and acidic residues" evidence="3">
    <location>
        <begin position="2237"/>
        <end position="2252"/>
    </location>
</feature>
<feature type="non-terminal residue" evidence="6">
    <location>
        <position position="1"/>
    </location>
</feature>
<name>A0ABN8QMZ5_9CNID</name>
<evidence type="ECO:0000256" key="1">
    <source>
        <dbReference type="ARBA" id="ARBA00004123"/>
    </source>
</evidence>
<dbReference type="PROSITE" id="PS50106">
    <property type="entry name" value="PDZ"/>
    <property type="match status" value="1"/>
</dbReference>
<feature type="domain" description="PDZ" evidence="5">
    <location>
        <begin position="346"/>
        <end position="430"/>
    </location>
</feature>
<keyword evidence="4" id="KW-0472">Membrane</keyword>
<dbReference type="InterPro" id="IPR001478">
    <property type="entry name" value="PDZ"/>
</dbReference>
<feature type="compositionally biased region" description="Polar residues" evidence="3">
    <location>
        <begin position="1852"/>
        <end position="1869"/>
    </location>
</feature>
<gene>
    <name evidence="6" type="ORF">PLOB_00008753</name>
</gene>
<feature type="compositionally biased region" description="Basic and acidic residues" evidence="3">
    <location>
        <begin position="2755"/>
        <end position="2767"/>
    </location>
</feature>